<dbReference type="PATRIC" id="fig|1555112.3.peg.1496"/>
<dbReference type="AlphaFoldDB" id="A0A0K2SKE5"/>
<name>A0A0K2SKE5_LIMPI</name>
<dbReference type="STRING" id="1555112.LIP_1460"/>
<protein>
    <submittedName>
        <fullName evidence="1">CRISPR-associated protein Cse1</fullName>
    </submittedName>
</protein>
<dbReference type="CDD" id="cd09729">
    <property type="entry name" value="Cse1_I-E"/>
    <property type="match status" value="1"/>
</dbReference>
<dbReference type="NCBIfam" id="TIGR02547">
    <property type="entry name" value="casA_cse1"/>
    <property type="match status" value="1"/>
</dbReference>
<organism evidence="1 2">
    <name type="scientific">Limnochorda pilosa</name>
    <dbReference type="NCBI Taxonomy" id="1555112"/>
    <lineage>
        <taxon>Bacteria</taxon>
        <taxon>Bacillati</taxon>
        <taxon>Bacillota</taxon>
        <taxon>Limnochordia</taxon>
        <taxon>Limnochordales</taxon>
        <taxon>Limnochordaceae</taxon>
        <taxon>Limnochorda</taxon>
    </lineage>
</organism>
<dbReference type="InterPro" id="IPR013381">
    <property type="entry name" value="CRISPR-assoc_prot_Cse1"/>
</dbReference>
<gene>
    <name evidence="1" type="ORF">LIP_1460</name>
</gene>
<evidence type="ECO:0000313" key="2">
    <source>
        <dbReference type="Proteomes" id="UP000065807"/>
    </source>
</evidence>
<sequence length="524" mass="58970">MATFNLIDEPWIPAVDQQGAAREVGLREALVDAHLLSSVRHASPLATVALHRLMLAVLHRIFGPRDPGEWVELWRQGQWDGAALQDYLDHWRDRFDLFDPVHPFYQVPQMPDAVTHPPEHLMLEAASGNNATLFDHHHERRRVPLRAADAACYLLAQQSYAIGFGKSSPFYFSDAPLVRGFTVLIHGETLFETLMLNLQNYTPTSRDLPAWEDDAPREPDRDGTLPRGYLDYLTWQSRRIHLIADGDPPYVIGCQIQQNLKLRGDESDPFKVYRSDKERGMVPLSLVPGRAVWRNADALFHLPEATRMGPQDQSTTPPRSFRWLSVVRQQARGSTVELRSVYRFGVYGMATQPGKAASVVLWAQEELPLPLDLLDDAQQVHDLADGLGLAERAGSIERRAVQHLASLLLTPESDLQDGRRADPKAIHSLAEHMDPTPDYWAALGGTFGRFMVGLTVDRVPALQEWADAVRIASIDSFGRLVRSLGTSARELKAIVRAERAFRLWLNSEVSEWKERVGYESAQPA</sequence>
<dbReference type="Pfam" id="PF09481">
    <property type="entry name" value="CRISPR_Cse1"/>
    <property type="match status" value="1"/>
</dbReference>
<reference evidence="2" key="1">
    <citation type="submission" date="2015-07" db="EMBL/GenBank/DDBJ databases">
        <title>Complete genome sequence and phylogenetic analysis of Limnochorda pilosa.</title>
        <authorList>
            <person name="Watanabe M."/>
            <person name="Kojima H."/>
            <person name="Fukui M."/>
        </authorList>
    </citation>
    <scope>NUCLEOTIDE SEQUENCE [LARGE SCALE GENOMIC DNA]</scope>
    <source>
        <strain evidence="2">HC45</strain>
    </source>
</reference>
<dbReference type="EMBL" id="AP014924">
    <property type="protein sequence ID" value="BAS27309.1"/>
    <property type="molecule type" value="Genomic_DNA"/>
</dbReference>
<dbReference type="Gene3D" id="1.10.132.100">
    <property type="match status" value="1"/>
</dbReference>
<reference evidence="2" key="2">
    <citation type="journal article" date="2016" name="Int. J. Syst. Evol. Microbiol.">
        <title>Complete genome sequence and cell structure of Limnochorda pilosa, a Gram-negative spore-former within the phylum Firmicutes.</title>
        <authorList>
            <person name="Watanabe M."/>
            <person name="Kojima H."/>
            <person name="Fukui M."/>
        </authorList>
    </citation>
    <scope>NUCLEOTIDE SEQUENCE [LARGE SCALE GENOMIC DNA]</scope>
    <source>
        <strain evidence="2">HC45</strain>
    </source>
</reference>
<dbReference type="Proteomes" id="UP000065807">
    <property type="component" value="Chromosome"/>
</dbReference>
<proteinExistence type="predicted"/>
<accession>A0A0K2SKE5</accession>
<dbReference type="KEGG" id="lpil:LIP_1460"/>
<dbReference type="RefSeq" id="WP_068135986.1">
    <property type="nucleotide sequence ID" value="NZ_AP014924.1"/>
</dbReference>
<evidence type="ECO:0000313" key="1">
    <source>
        <dbReference type="EMBL" id="BAS27309.1"/>
    </source>
</evidence>
<keyword evidence="2" id="KW-1185">Reference proteome</keyword>
<dbReference type="OrthoDB" id="3187690at2"/>